<dbReference type="SUPFAM" id="SSF56645">
    <property type="entry name" value="Acyl-CoA dehydrogenase NM domain-like"/>
    <property type="match status" value="1"/>
</dbReference>
<dbReference type="Gene3D" id="2.40.110.20">
    <property type="match status" value="1"/>
</dbReference>
<dbReference type="EMBL" id="VIBQ01000012">
    <property type="protein sequence ID" value="KAB8342963.1"/>
    <property type="molecule type" value="Genomic_DNA"/>
</dbReference>
<dbReference type="SUPFAM" id="SSF47203">
    <property type="entry name" value="Acyl-CoA dehydrogenase C-terminal domain-like"/>
    <property type="match status" value="1"/>
</dbReference>
<keyword evidence="3" id="KW-0274">FAD</keyword>
<protein>
    <recommendedName>
        <fullName evidence="9">Acyl-CoA dehydrogenase/oxidase C-terminal domain-containing protein</fullName>
    </recommendedName>
</protein>
<dbReference type="GO" id="GO:0003995">
    <property type="term" value="F:acyl-CoA dehydrogenase activity"/>
    <property type="evidence" value="ECO:0007669"/>
    <property type="project" value="TreeGrafter"/>
</dbReference>
<feature type="domain" description="Acyl-CoA oxidase/dehydrogenase middle" evidence="5">
    <location>
        <begin position="279"/>
        <end position="403"/>
    </location>
</feature>
<name>A0A5N6KUU9_9ROSI</name>
<organism evidence="7 8">
    <name type="scientific">Carpinus fangiana</name>
    <dbReference type="NCBI Taxonomy" id="176857"/>
    <lineage>
        <taxon>Eukaryota</taxon>
        <taxon>Viridiplantae</taxon>
        <taxon>Streptophyta</taxon>
        <taxon>Embryophyta</taxon>
        <taxon>Tracheophyta</taxon>
        <taxon>Spermatophyta</taxon>
        <taxon>Magnoliopsida</taxon>
        <taxon>eudicotyledons</taxon>
        <taxon>Gunneridae</taxon>
        <taxon>Pentapetalae</taxon>
        <taxon>rosids</taxon>
        <taxon>fabids</taxon>
        <taxon>Fagales</taxon>
        <taxon>Betulaceae</taxon>
        <taxon>Carpinus</taxon>
    </lineage>
</organism>
<evidence type="ECO:0008006" key="9">
    <source>
        <dbReference type="Google" id="ProtNLM"/>
    </source>
</evidence>
<proteinExistence type="inferred from homology"/>
<dbReference type="Gene3D" id="1.20.140.10">
    <property type="entry name" value="Butyryl-CoA Dehydrogenase, subunit A, domain 3"/>
    <property type="match status" value="1"/>
</dbReference>
<evidence type="ECO:0000256" key="3">
    <source>
        <dbReference type="ARBA" id="ARBA00022827"/>
    </source>
</evidence>
<dbReference type="InterPro" id="IPR036250">
    <property type="entry name" value="AcylCo_DH-like_C"/>
</dbReference>
<evidence type="ECO:0000259" key="6">
    <source>
        <dbReference type="Pfam" id="PF18158"/>
    </source>
</evidence>
<evidence type="ECO:0000313" key="8">
    <source>
        <dbReference type="Proteomes" id="UP000327013"/>
    </source>
</evidence>
<gene>
    <name evidence="7" type="ORF">FH972_022558</name>
</gene>
<feature type="domain" description="Adaptive response protein AidB N-terminal" evidence="6">
    <location>
        <begin position="132"/>
        <end position="263"/>
    </location>
</feature>
<feature type="domain" description="Acyl-CoA dehydrogenase/oxidase C-terminal" evidence="4">
    <location>
        <begin position="413"/>
        <end position="584"/>
    </location>
</feature>
<evidence type="ECO:0000259" key="5">
    <source>
        <dbReference type="Pfam" id="PF02770"/>
    </source>
</evidence>
<comment type="similarity">
    <text evidence="1">Belongs to the acyl-CoA dehydrogenase family.</text>
</comment>
<dbReference type="Pfam" id="PF18158">
    <property type="entry name" value="AidB_N"/>
    <property type="match status" value="1"/>
</dbReference>
<evidence type="ECO:0000256" key="1">
    <source>
        <dbReference type="ARBA" id="ARBA00009347"/>
    </source>
</evidence>
<dbReference type="Pfam" id="PF00441">
    <property type="entry name" value="Acyl-CoA_dh_1"/>
    <property type="match status" value="1"/>
</dbReference>
<dbReference type="Pfam" id="PF02770">
    <property type="entry name" value="Acyl-CoA_dh_M"/>
    <property type="match status" value="1"/>
</dbReference>
<dbReference type="PANTHER" id="PTHR42707">
    <property type="entry name" value="ACYL-COA DEHYDROGENASE"/>
    <property type="match status" value="1"/>
</dbReference>
<dbReference type="InterPro" id="IPR006091">
    <property type="entry name" value="Acyl-CoA_Oxase/DH_mid-dom"/>
</dbReference>
<dbReference type="Proteomes" id="UP000327013">
    <property type="component" value="Unassembled WGS sequence"/>
</dbReference>
<dbReference type="AlphaFoldDB" id="A0A5N6KUU9"/>
<dbReference type="PANTHER" id="PTHR42707:SF2">
    <property type="entry name" value="ACD11 DEHYDROGENASE"/>
    <property type="match status" value="1"/>
</dbReference>
<evidence type="ECO:0000256" key="2">
    <source>
        <dbReference type="ARBA" id="ARBA00022630"/>
    </source>
</evidence>
<keyword evidence="2" id="KW-0285">Flavoprotein</keyword>
<keyword evidence="8" id="KW-1185">Reference proteome</keyword>
<reference evidence="7 8" key="1">
    <citation type="submission" date="2019-06" db="EMBL/GenBank/DDBJ databases">
        <title>A chromosomal-level reference genome of Carpinus fangiana (Coryloideae, Betulaceae).</title>
        <authorList>
            <person name="Yang X."/>
            <person name="Wang Z."/>
            <person name="Zhang L."/>
            <person name="Hao G."/>
            <person name="Liu J."/>
            <person name="Yang Y."/>
        </authorList>
    </citation>
    <scope>NUCLEOTIDE SEQUENCE [LARGE SCALE GENOMIC DNA]</scope>
    <source>
        <strain evidence="7">Cfa_2016G</strain>
        <tissue evidence="7">Leaf</tissue>
    </source>
</reference>
<comment type="caution">
    <text evidence="7">The sequence shown here is derived from an EMBL/GenBank/DDBJ whole genome shotgun (WGS) entry which is preliminary data.</text>
</comment>
<sequence>MEGCEDQVCGVSRHSQSGLYLEQSGFGMLQSLIRSVLVGKAQTVGLAFKGRHCGRRVALPAVVVFTRCMHGRIPLQAREWRRGACYLVSGSKYRDSKNPAPGCVLSSVFPSYLQKPGLAARGACASQSIFKKEAITQEFPRWGTLVLSAQVLRWLANAEAQPPTLGLRDSFGSPRYELTTSEGWRALQNLGLREGIVAIAYEKHHGIHSRMAQFLKMFLWCGSSSTVTCPSAMQDGAAALLARYLKDPYFLEAGKRKVLQAAYNRLISREPHFAWTSGQWMTERTGGSDVRGTETRARKMSDAELAVDDIVAGDGSDLGYWSVDGFKWFSSATDADMTVLLAKTDASDRVSLFFAPTRRLRTTTDASTGQTEQVPEFNGIRPQRLKSKMGTKALPTAELELEGMRAYMLGKEGQGTKEISTVLNITRVYNAVSSVGALGRGLAISRAFARVRRAGSGALLMDVPAHVRGMATQHVEYRGNMMLTYFVVYLLGIGEEDDEIKEELPLLASKEQAVQLLRLITPVTKAMTALNSIDGLRFCMESLGGLGYLENEDVELNVAKIFRDTNVLAIWEGTTDVMAADTVRVLVGRGGQDALEALESWVMSIISSQAEQQSGLEVGAVTKELDAIKTLIRGRSAPELLYRGRELLERLSWTVVTALLVADSGRDKNPIALEVAERWLAKKDDVLAQSMSKQPWKEQARLDREIVFSLDGYIGSKL</sequence>
<dbReference type="InterPro" id="IPR009100">
    <property type="entry name" value="AcylCoA_DH/oxidase_NM_dom_sf"/>
</dbReference>
<evidence type="ECO:0000259" key="4">
    <source>
        <dbReference type="Pfam" id="PF00441"/>
    </source>
</evidence>
<evidence type="ECO:0000313" key="7">
    <source>
        <dbReference type="EMBL" id="KAB8342963.1"/>
    </source>
</evidence>
<accession>A0A5N6KUU9</accession>
<dbReference type="InterPro" id="IPR052904">
    <property type="entry name" value="Acyl-CoA_dehydrogenase-like"/>
</dbReference>
<dbReference type="InterPro" id="IPR041504">
    <property type="entry name" value="AidB_N"/>
</dbReference>
<dbReference type="InterPro" id="IPR009075">
    <property type="entry name" value="AcylCo_DH/oxidase_C"/>
</dbReference>
<dbReference type="OrthoDB" id="510601at2759"/>